<evidence type="ECO:0000256" key="8">
    <source>
        <dbReference type="ARBA" id="ARBA00022679"/>
    </source>
</evidence>
<evidence type="ECO:0000256" key="14">
    <source>
        <dbReference type="ARBA" id="ARBA00022842"/>
    </source>
</evidence>
<dbReference type="CDD" id="cd20500">
    <property type="entry name" value="Peptidase_C80"/>
    <property type="match status" value="1"/>
</dbReference>
<keyword evidence="6" id="KW-0800">Toxin</keyword>
<feature type="transmembrane region" description="Helical" evidence="21">
    <location>
        <begin position="468"/>
        <end position="492"/>
    </location>
</feature>
<keyword evidence="17" id="KW-0446">Lipid-binding</keyword>
<keyword evidence="21" id="KW-1133">Transmembrane helix</keyword>
<sequence length="1299" mass="145997">MEMNMGIDNWMVPDKNIINGNPMVSVNHLNYDYQVIFQLSDDAILTYSAAMLASKHPEKTLIIQYDIYEDKTRVVYGAPDKLQGNRVRWILNGHGSSKNRKFDNFNASTLYTILNHLKTERNMVSPERIILFSCKLGIDADDGVKEHFALDFAEIMQENNDKASLRAYNKEVGTMGRDIVRVKDYGRRLTATGKPKEYFFGNLKHRVDYHINSDGQLLINNMPIAAYILQDIVKGRISAVEAAERYKKYLLYYITADSDGRIDPDRLSQLSKSIPEVLQFDHDFVRDNTAPLNNGVSEHLNNNNKFSEPYQHELSSLKDTMINSKSALHGHNKLSKVTNKLGWGNQIISTFRLGISTSVMLKKLNSSEITQQEKKEINEAFALSWSEFVVDFGIDVMQPSFEKGAGFFAKKVPLTKGISQVGSRTGSLIAKSAGSALNIASAGFDIYNVVKVYEQLEKETDPDNARDLIINGTLSALGAGVGILTAAALAVGFAIAGPLGILAGIGISLAAMIYNAVSTIAKIKEQIDLTPWEEFKNGTRLAFGADLEQSISARLEEKQKRLLRETIDQYAQEIASKRLIPSGVTEYYYVYDKYGEVKKAQYYYINKKKKDYLVNVLNSNDDNFFKFEGEFIHKDTRQILSEYIYKKNWMKCSYSEYEEYRKSKKFVVERRLDDVFDVSGNTNIAIIIDHETFNDKYSVDYVEHAKILALDKARTERTGHLELSPSANKKAHFNTGVGDSYVFADRHVQNSFDITQGTKTFVGGDLNDTFYLHGNELLEIFQPSQLDGRKGEDTLAIMGVNQEGVIGYKINLMAGTIHYHTNDIPLLSINAPRLLMKISNIEHIYSAEDTDDILTGDDQVNVLNGMGGRDILKGHGGNDMLSLQSGEAYGGSGSDNYKILQNKKNKAVSVALFEQSGNEISHVILDYSLQKIENVYLSGNDVCIVLKNENSTLTTLMLRDVYSDINHGDKKRNNDFIFYTKDGFILTPQWQAVLVNEGSHSDGEFNPTLAAYQFSNRSSPLSDVNNPIPRNFISKTNGINIVKIDNVNVTLKNFIDPMLIGHDFSLDTLEGSAQDDLFNHLGAGDEIYVSQGNDKYIIDTLLLPNTTQHDRLILSNNGQHDWTTGQDQTFFLNDISGDDLQITSKILNGEQEVVISHKQLPDDYLKIKLPMPEEGNLVYNQFCVVDKDKKRFIVRYNFLEAVISPEFPSEITDHRHFALSKGNYLTWKFDASVNDDFDAIVDDGLVVPVDNADDIDQLMNDMGNMPVQKNQNSFLSGFHNYFRTSHLGASDLPPVVAAQ</sequence>
<evidence type="ECO:0000256" key="5">
    <source>
        <dbReference type="ARBA" id="ARBA00022525"/>
    </source>
</evidence>
<evidence type="ECO:0000256" key="12">
    <source>
        <dbReference type="ARBA" id="ARBA00022807"/>
    </source>
</evidence>
<comment type="cofactor">
    <cofactor evidence="1">
        <name>Mg(2+)</name>
        <dbReference type="ChEBI" id="CHEBI:18420"/>
    </cofactor>
</comment>
<accession>A0ABM9YAH0</accession>
<evidence type="ECO:0000256" key="2">
    <source>
        <dbReference type="ARBA" id="ARBA00004165"/>
    </source>
</evidence>
<gene>
    <name evidence="23" type="ORF">ymoll0001_3640</name>
</gene>
<keyword evidence="5" id="KW-0964">Secreted</keyword>
<dbReference type="PROSITE" id="PS51771">
    <property type="entry name" value="CGT_MARTX_CPD"/>
    <property type="match status" value="1"/>
</dbReference>
<evidence type="ECO:0000256" key="11">
    <source>
        <dbReference type="ARBA" id="ARBA00022801"/>
    </source>
</evidence>
<evidence type="ECO:0000256" key="19">
    <source>
        <dbReference type="ARBA" id="ARBA00023200"/>
    </source>
</evidence>
<organism evidence="23 24">
    <name type="scientific">Yersinia mollaretii (strain ATCC 43969 / DSM 18520 / CIP 103324 / CNY 7263 / WAIP 204)</name>
    <dbReference type="NCBI Taxonomy" id="349967"/>
    <lineage>
        <taxon>Bacteria</taxon>
        <taxon>Pseudomonadati</taxon>
        <taxon>Pseudomonadota</taxon>
        <taxon>Gammaproteobacteria</taxon>
        <taxon>Enterobacterales</taxon>
        <taxon>Yersiniaceae</taxon>
        <taxon>Yersinia</taxon>
    </lineage>
</organism>
<evidence type="ECO:0000256" key="18">
    <source>
        <dbReference type="ARBA" id="ARBA00023136"/>
    </source>
</evidence>
<evidence type="ECO:0000256" key="7">
    <source>
        <dbReference type="ARBA" id="ARBA00022670"/>
    </source>
</evidence>
<dbReference type="Gene3D" id="2.150.10.10">
    <property type="entry name" value="Serralysin-like metalloprotease, C-terminal"/>
    <property type="match status" value="1"/>
</dbReference>
<evidence type="ECO:0000313" key="23">
    <source>
        <dbReference type="EMBL" id="EEQ10751.1"/>
    </source>
</evidence>
<evidence type="ECO:0000256" key="15">
    <source>
        <dbReference type="ARBA" id="ARBA00022870"/>
    </source>
</evidence>
<keyword evidence="13" id="KW-0068">Autocatalytic cleavage</keyword>
<name>A0ABM9YAH0_YERMW</name>
<protein>
    <submittedName>
        <fullName evidence="23">RTX toxin and Ca2+-binding protein</fullName>
    </submittedName>
</protein>
<dbReference type="Proteomes" id="UP000003027">
    <property type="component" value="Unassembled WGS sequence"/>
</dbReference>
<evidence type="ECO:0000256" key="9">
    <source>
        <dbReference type="ARBA" id="ARBA00022723"/>
    </source>
</evidence>
<evidence type="ECO:0000259" key="22">
    <source>
        <dbReference type="PROSITE" id="PS51771"/>
    </source>
</evidence>
<evidence type="ECO:0000256" key="6">
    <source>
        <dbReference type="ARBA" id="ARBA00022656"/>
    </source>
</evidence>
<dbReference type="Gene3D" id="3.40.50.11050">
    <property type="match status" value="1"/>
</dbReference>
<evidence type="ECO:0000256" key="21">
    <source>
        <dbReference type="SAM" id="Phobius"/>
    </source>
</evidence>
<keyword evidence="19" id="KW-1035">Host cytoplasm</keyword>
<comment type="subcellular location">
    <subcellularLocation>
        <location evidence="2">Host cell membrane</location>
    </subcellularLocation>
    <subcellularLocation>
        <location evidence="20">Host cytoplasm</location>
        <location evidence="20">Host cytosol</location>
    </subcellularLocation>
    <subcellularLocation>
        <location evidence="3">Secreted</location>
    </subcellularLocation>
</comment>
<evidence type="ECO:0000256" key="1">
    <source>
        <dbReference type="ARBA" id="ARBA00001946"/>
    </source>
</evidence>
<dbReference type="Pfam" id="PF11713">
    <property type="entry name" value="Peptidase_C80"/>
    <property type="match status" value="1"/>
</dbReference>
<keyword evidence="10" id="KW-0677">Repeat</keyword>
<keyword evidence="24" id="KW-1185">Reference proteome</keyword>
<feature type="domain" description="Peptidase C80" evidence="22">
    <location>
        <begin position="22"/>
        <end position="211"/>
    </location>
</feature>
<keyword evidence="11" id="KW-0378">Hydrolase</keyword>
<evidence type="ECO:0000313" key="24">
    <source>
        <dbReference type="Proteomes" id="UP000003027"/>
    </source>
</evidence>
<dbReference type="InterPro" id="IPR038383">
    <property type="entry name" value="CPD_dom_sf"/>
</dbReference>
<dbReference type="InterPro" id="IPR011049">
    <property type="entry name" value="Serralysin-like_metalloprot_C"/>
</dbReference>
<evidence type="ECO:0000256" key="17">
    <source>
        <dbReference type="ARBA" id="ARBA00023121"/>
    </source>
</evidence>
<keyword evidence="15" id="KW-1043">Host membrane</keyword>
<keyword evidence="8" id="KW-0808">Transferase</keyword>
<reference evidence="23" key="1">
    <citation type="submission" date="2008-12" db="EMBL/GenBank/DDBJ databases">
        <title>Annotation of the Yersinia mollaretii ATCC 43969 genome.</title>
        <authorList>
            <person name="Read T.D."/>
            <person name="Akmal A."/>
            <person name="Bishop-Lilly K."/>
            <person name="Chen P.E."/>
            <person name="Cook C."/>
            <person name="Kiley M.P."/>
            <person name="Lentz S."/>
            <person name="Mateczun A."/>
            <person name="Nagarajan N."/>
            <person name="Nolan N."/>
            <person name="Osborne B.I."/>
            <person name="Pop M."/>
            <person name="Sozhamannan S."/>
            <person name="Stewart A.C."/>
            <person name="Sulakvelidze A."/>
            <person name="Thomason B."/>
            <person name="Willner K."/>
            <person name="Zwick M.E."/>
        </authorList>
    </citation>
    <scope>NUCLEOTIDE SEQUENCE [LARGE SCALE GENOMIC DNA]</scope>
    <source>
        <strain evidence="23">ATCC 43969</strain>
    </source>
</reference>
<keyword evidence="7" id="KW-0645">Protease</keyword>
<keyword evidence="21" id="KW-0812">Transmembrane</keyword>
<comment type="caution">
    <text evidence="23">The sequence shown here is derived from an EMBL/GenBank/DDBJ whole genome shotgun (WGS) entry which is preliminary data.</text>
</comment>
<evidence type="ECO:0000256" key="4">
    <source>
        <dbReference type="ARBA" id="ARBA00022511"/>
    </source>
</evidence>
<dbReference type="EMBL" id="AALD02000015">
    <property type="protein sequence ID" value="EEQ10751.1"/>
    <property type="molecule type" value="Genomic_DNA"/>
</dbReference>
<evidence type="ECO:0000256" key="20">
    <source>
        <dbReference type="ARBA" id="ARBA00023586"/>
    </source>
</evidence>
<evidence type="ECO:0000256" key="10">
    <source>
        <dbReference type="ARBA" id="ARBA00022737"/>
    </source>
</evidence>
<evidence type="ECO:0000256" key="13">
    <source>
        <dbReference type="ARBA" id="ARBA00022813"/>
    </source>
</evidence>
<keyword evidence="12" id="KW-0788">Thiol protease</keyword>
<keyword evidence="16" id="KW-0843">Virulence</keyword>
<keyword evidence="18 21" id="KW-0472">Membrane</keyword>
<keyword evidence="14" id="KW-0460">Magnesium</keyword>
<feature type="transmembrane region" description="Helical" evidence="21">
    <location>
        <begin position="499"/>
        <end position="517"/>
    </location>
</feature>
<dbReference type="SUPFAM" id="SSF51120">
    <property type="entry name" value="beta-Roll"/>
    <property type="match status" value="1"/>
</dbReference>
<proteinExistence type="predicted"/>
<evidence type="ECO:0000256" key="16">
    <source>
        <dbReference type="ARBA" id="ARBA00023026"/>
    </source>
</evidence>
<evidence type="ECO:0000256" key="3">
    <source>
        <dbReference type="ARBA" id="ARBA00004613"/>
    </source>
</evidence>
<keyword evidence="9" id="KW-0479">Metal-binding</keyword>
<dbReference type="InterPro" id="IPR020974">
    <property type="entry name" value="CPD_dom"/>
</dbReference>
<keyword evidence="4" id="KW-1032">Host cell membrane</keyword>